<keyword evidence="3" id="KW-0418">Kinase</keyword>
<dbReference type="STRING" id="599839.J4GT33"/>
<keyword evidence="5" id="KW-1185">Reference proteome</keyword>
<organism evidence="4 5">
    <name type="scientific">Fibroporia radiculosa</name>
    <dbReference type="NCBI Taxonomy" id="599839"/>
    <lineage>
        <taxon>Eukaryota</taxon>
        <taxon>Fungi</taxon>
        <taxon>Dikarya</taxon>
        <taxon>Basidiomycota</taxon>
        <taxon>Agaricomycotina</taxon>
        <taxon>Agaricomycetes</taxon>
        <taxon>Polyporales</taxon>
        <taxon>Fibroporiaceae</taxon>
        <taxon>Fibroporia</taxon>
    </lineage>
</organism>
<sequence>MPNHVHPVFVKHIQEVEPSASVSLSKCPPILSSSGAGYIGKIGSPTEEEQYVGEAESLKAMNIAAPGLAPRLIACSVIDKQFAELDSEIGRPYFLSEYKDMGSLSDSSAKILGKRLATEIHTYKSTMGFGFQVPTFCGNTKQQNGWFSSWEECYDALIGGLLDALRKKGGYESLFKQGEEVRKRVIPALLGSLVIQPVLLHGDLWSGNTGTDRKTGQPVIFDPSSYFGHNEADLAMARIFGGISAAFFEAYHENLPKSDPEDQYELRGDLYELYHYLNHTVLFGGTYARSARQKMDRLLRAIP</sequence>
<dbReference type="Pfam" id="PF03881">
    <property type="entry name" value="Fructosamin_kin"/>
    <property type="match status" value="1"/>
</dbReference>
<dbReference type="GO" id="GO:0102193">
    <property type="term" value="F:protein-ribulosamine 3-kinase activity"/>
    <property type="evidence" value="ECO:0007669"/>
    <property type="project" value="UniProtKB-EC"/>
</dbReference>
<dbReference type="EC" id="2.7.1.172" evidence="1"/>
<dbReference type="EMBL" id="HE797157">
    <property type="protein sequence ID" value="CCM04440.1"/>
    <property type="molecule type" value="Genomic_DNA"/>
</dbReference>
<dbReference type="RefSeq" id="XP_012183723.1">
    <property type="nucleotide sequence ID" value="XM_012328333.1"/>
</dbReference>
<dbReference type="GO" id="GO:0016301">
    <property type="term" value="F:kinase activity"/>
    <property type="evidence" value="ECO:0007669"/>
    <property type="project" value="UniProtKB-UniRule"/>
</dbReference>
<dbReference type="Proteomes" id="UP000006352">
    <property type="component" value="Unassembled WGS sequence"/>
</dbReference>
<gene>
    <name evidence="4" type="ORF">FIBRA_06620</name>
</gene>
<dbReference type="InterPro" id="IPR016477">
    <property type="entry name" value="Fructo-/Ketosamine-3-kinase"/>
</dbReference>
<comment type="catalytic activity">
    <reaction evidence="2">
        <text>N(6)-D-ribulosyl-L-lysyl-[protein] + ATP = N(6)-(3-O-phospho-D-ribulosyl)-L-lysyl-[protein] + ADP + H(+)</text>
        <dbReference type="Rhea" id="RHEA:48432"/>
        <dbReference type="Rhea" id="RHEA-COMP:12103"/>
        <dbReference type="Rhea" id="RHEA-COMP:12104"/>
        <dbReference type="ChEBI" id="CHEBI:15378"/>
        <dbReference type="ChEBI" id="CHEBI:30616"/>
        <dbReference type="ChEBI" id="CHEBI:90418"/>
        <dbReference type="ChEBI" id="CHEBI:90420"/>
        <dbReference type="ChEBI" id="CHEBI:456216"/>
        <dbReference type="EC" id="2.7.1.172"/>
    </reaction>
    <physiologicalReaction direction="left-to-right" evidence="2">
        <dbReference type="Rhea" id="RHEA:48433"/>
    </physiologicalReaction>
</comment>
<dbReference type="PANTHER" id="PTHR12149:SF8">
    <property type="entry name" value="PROTEIN-RIBULOSAMINE 3-KINASE"/>
    <property type="match status" value="1"/>
</dbReference>
<dbReference type="PANTHER" id="PTHR12149">
    <property type="entry name" value="FRUCTOSAMINE 3 KINASE-RELATED PROTEIN"/>
    <property type="match status" value="1"/>
</dbReference>
<accession>J4GT33</accession>
<evidence type="ECO:0000256" key="3">
    <source>
        <dbReference type="PIRNR" id="PIRNR006221"/>
    </source>
</evidence>
<dbReference type="SUPFAM" id="SSF56112">
    <property type="entry name" value="Protein kinase-like (PK-like)"/>
    <property type="match status" value="1"/>
</dbReference>
<dbReference type="InParanoid" id="J4GT33"/>
<dbReference type="GeneID" id="24099351"/>
<dbReference type="AlphaFoldDB" id="J4GT33"/>
<reference evidence="4 5" key="1">
    <citation type="journal article" date="2012" name="Appl. Environ. Microbiol.">
        <title>Short-read sequencing for genomic analysis of the brown rot fungus Fibroporia radiculosa.</title>
        <authorList>
            <person name="Tang J.D."/>
            <person name="Perkins A.D."/>
            <person name="Sonstegard T.S."/>
            <person name="Schroeder S.G."/>
            <person name="Burgess S.C."/>
            <person name="Diehl S.V."/>
        </authorList>
    </citation>
    <scope>NUCLEOTIDE SEQUENCE [LARGE SCALE GENOMIC DNA]</scope>
    <source>
        <strain evidence="4 5">TFFH 294</strain>
    </source>
</reference>
<dbReference type="PIRSF" id="PIRSF006221">
    <property type="entry name" value="Ketosamine-3-kinase"/>
    <property type="match status" value="1"/>
</dbReference>
<name>J4GT33_9APHY</name>
<dbReference type="HOGENOM" id="CLU_036517_0_3_1"/>
<evidence type="ECO:0000256" key="2">
    <source>
        <dbReference type="ARBA" id="ARBA00048655"/>
    </source>
</evidence>
<dbReference type="Gene3D" id="3.90.1200.10">
    <property type="match status" value="1"/>
</dbReference>
<protein>
    <recommendedName>
        <fullName evidence="1">protein-ribulosamine 3-kinase</fullName>
        <ecNumber evidence="1">2.7.1.172</ecNumber>
    </recommendedName>
</protein>
<dbReference type="OrthoDB" id="5772781at2759"/>
<evidence type="ECO:0000313" key="5">
    <source>
        <dbReference type="Proteomes" id="UP000006352"/>
    </source>
</evidence>
<comment type="similarity">
    <text evidence="3">Belongs to the fructosamine kinase family.</text>
</comment>
<evidence type="ECO:0000256" key="1">
    <source>
        <dbReference type="ARBA" id="ARBA00011961"/>
    </source>
</evidence>
<proteinExistence type="inferred from homology"/>
<dbReference type="InterPro" id="IPR011009">
    <property type="entry name" value="Kinase-like_dom_sf"/>
</dbReference>
<evidence type="ECO:0000313" key="4">
    <source>
        <dbReference type="EMBL" id="CCM04440.1"/>
    </source>
</evidence>
<keyword evidence="3" id="KW-0808">Transferase</keyword>